<dbReference type="SUPFAM" id="SSF103481">
    <property type="entry name" value="Multidrug resistance efflux transporter EmrE"/>
    <property type="match status" value="2"/>
</dbReference>
<dbReference type="PANTHER" id="PTHR32322:SF2">
    <property type="entry name" value="EAMA DOMAIN-CONTAINING PROTEIN"/>
    <property type="match status" value="1"/>
</dbReference>
<evidence type="ECO:0000259" key="7">
    <source>
        <dbReference type="Pfam" id="PF00892"/>
    </source>
</evidence>
<sequence length="303" mass="32919">MSNSKTLLAIILLIMLGFIWGSGYSLAKYAMTNGVPPLGYAFWQALGPALLLLLTSFITQNNTILQPRNWPFFLICGLVGIAIPNTNMYFIAPHIPAGLLAVLVNTVPLLVYPLALAAGQERFDVWRILALVLGMTGILLIIAPDNGPLFSSWTLLALISPLCFALCSIYIAAYQPQKLNALQAASGMLLAASLLLTPIVIQQQAFYPLSTPFTTAKQVVLLEIILSSLGYILFFQLVRLAGPVFYSLTGGMVALTGLFWGFVVFNETPNYLQSLAIFCVISALFLVSWRQSKQPQGASVNVN</sequence>
<evidence type="ECO:0000256" key="2">
    <source>
        <dbReference type="ARBA" id="ARBA00007362"/>
    </source>
</evidence>
<dbReference type="Pfam" id="PF00892">
    <property type="entry name" value="EamA"/>
    <property type="match status" value="2"/>
</dbReference>
<evidence type="ECO:0000256" key="5">
    <source>
        <dbReference type="ARBA" id="ARBA00023136"/>
    </source>
</evidence>
<dbReference type="STRING" id="453.Lfee_0794"/>
<evidence type="ECO:0000256" key="3">
    <source>
        <dbReference type="ARBA" id="ARBA00022692"/>
    </source>
</evidence>
<accession>A0A0W0U4F2</accession>
<dbReference type="InterPro" id="IPR000620">
    <property type="entry name" value="EamA_dom"/>
</dbReference>
<dbReference type="Proteomes" id="UP000251942">
    <property type="component" value="Unassembled WGS sequence"/>
</dbReference>
<feature type="transmembrane region" description="Helical" evidence="6">
    <location>
        <begin position="70"/>
        <end position="91"/>
    </location>
</feature>
<feature type="transmembrane region" description="Helical" evidence="6">
    <location>
        <begin position="37"/>
        <end position="58"/>
    </location>
</feature>
<dbReference type="InterPro" id="IPR050638">
    <property type="entry name" value="AA-Vitamin_Transporters"/>
</dbReference>
<feature type="transmembrane region" description="Helical" evidence="6">
    <location>
        <begin position="97"/>
        <end position="118"/>
    </location>
</feature>
<evidence type="ECO:0000256" key="1">
    <source>
        <dbReference type="ARBA" id="ARBA00004141"/>
    </source>
</evidence>
<dbReference type="OrthoDB" id="9810556at2"/>
<comment type="similarity">
    <text evidence="2">Belongs to the EamA transporter family.</text>
</comment>
<keyword evidence="10" id="KW-1185">Reference proteome</keyword>
<feature type="domain" description="EamA" evidence="7">
    <location>
        <begin position="152"/>
        <end position="288"/>
    </location>
</feature>
<comment type="subcellular location">
    <subcellularLocation>
        <location evidence="1">Membrane</location>
        <topology evidence="1">Multi-pass membrane protein</topology>
    </subcellularLocation>
</comment>
<keyword evidence="3 6" id="KW-0812">Transmembrane</keyword>
<dbReference type="PANTHER" id="PTHR32322">
    <property type="entry name" value="INNER MEMBRANE TRANSPORTER"/>
    <property type="match status" value="1"/>
</dbReference>
<reference evidence="9 11" key="2">
    <citation type="submission" date="2018-06" db="EMBL/GenBank/DDBJ databases">
        <authorList>
            <consortium name="Pathogen Informatics"/>
            <person name="Doyle S."/>
        </authorList>
    </citation>
    <scope>NUCLEOTIDE SEQUENCE [LARGE SCALE GENOMIC DNA]</scope>
    <source>
        <strain evidence="9 11">NCTC12022</strain>
    </source>
</reference>
<dbReference type="EMBL" id="LNYB01000023">
    <property type="protein sequence ID" value="KTD02639.1"/>
    <property type="molecule type" value="Genomic_DNA"/>
</dbReference>
<feature type="transmembrane region" description="Helical" evidence="6">
    <location>
        <begin position="125"/>
        <end position="144"/>
    </location>
</feature>
<evidence type="ECO:0000256" key="6">
    <source>
        <dbReference type="SAM" id="Phobius"/>
    </source>
</evidence>
<gene>
    <name evidence="8" type="ORF">Lfee_0794</name>
    <name evidence="9" type="ORF">NCTC12022_01933</name>
</gene>
<evidence type="ECO:0000313" key="11">
    <source>
        <dbReference type="Proteomes" id="UP000251942"/>
    </source>
</evidence>
<feature type="transmembrane region" description="Helical" evidence="6">
    <location>
        <begin position="271"/>
        <end position="289"/>
    </location>
</feature>
<dbReference type="AlphaFoldDB" id="A0A0W0U4F2"/>
<dbReference type="PATRIC" id="fig|453.4.peg.859"/>
<feature type="transmembrane region" description="Helical" evidence="6">
    <location>
        <begin position="245"/>
        <end position="265"/>
    </location>
</feature>
<organism evidence="8 10">
    <name type="scientific">Legionella feeleii</name>
    <dbReference type="NCBI Taxonomy" id="453"/>
    <lineage>
        <taxon>Bacteria</taxon>
        <taxon>Pseudomonadati</taxon>
        <taxon>Pseudomonadota</taxon>
        <taxon>Gammaproteobacteria</taxon>
        <taxon>Legionellales</taxon>
        <taxon>Legionellaceae</taxon>
        <taxon>Legionella</taxon>
    </lineage>
</organism>
<reference evidence="8 10" key="1">
    <citation type="submission" date="2015-11" db="EMBL/GenBank/DDBJ databases">
        <title>Genomic analysis of 38 Legionella species identifies large and diverse effector repertoires.</title>
        <authorList>
            <person name="Burstein D."/>
            <person name="Amaro F."/>
            <person name="Zusman T."/>
            <person name="Lifshitz Z."/>
            <person name="Cohen O."/>
            <person name="Gilbert J.A."/>
            <person name="Pupko T."/>
            <person name="Shuman H.A."/>
            <person name="Segal G."/>
        </authorList>
    </citation>
    <scope>NUCLEOTIDE SEQUENCE [LARGE SCALE GENOMIC DNA]</scope>
    <source>
        <strain evidence="8 10">WO-44C</strain>
    </source>
</reference>
<evidence type="ECO:0000256" key="4">
    <source>
        <dbReference type="ARBA" id="ARBA00022989"/>
    </source>
</evidence>
<feature type="transmembrane region" description="Helical" evidence="6">
    <location>
        <begin position="219"/>
        <end position="238"/>
    </location>
</feature>
<feature type="transmembrane region" description="Helical" evidence="6">
    <location>
        <begin position="150"/>
        <end position="173"/>
    </location>
</feature>
<evidence type="ECO:0000313" key="10">
    <source>
        <dbReference type="Proteomes" id="UP000054698"/>
    </source>
</evidence>
<dbReference type="RefSeq" id="WP_058444109.1">
    <property type="nucleotide sequence ID" value="NZ_CAAAHT010000014.1"/>
</dbReference>
<keyword evidence="4 6" id="KW-1133">Transmembrane helix</keyword>
<keyword evidence="5 6" id="KW-0472">Membrane</keyword>
<evidence type="ECO:0000313" key="8">
    <source>
        <dbReference type="EMBL" id="KTD02639.1"/>
    </source>
</evidence>
<proteinExistence type="inferred from homology"/>
<dbReference type="GO" id="GO:0016020">
    <property type="term" value="C:membrane"/>
    <property type="evidence" value="ECO:0007669"/>
    <property type="project" value="UniProtKB-SubCell"/>
</dbReference>
<evidence type="ECO:0000313" key="9">
    <source>
        <dbReference type="EMBL" id="SPX61194.1"/>
    </source>
</evidence>
<feature type="domain" description="EamA" evidence="7">
    <location>
        <begin position="8"/>
        <end position="142"/>
    </location>
</feature>
<dbReference type="InterPro" id="IPR037185">
    <property type="entry name" value="EmrE-like"/>
</dbReference>
<feature type="transmembrane region" description="Helical" evidence="6">
    <location>
        <begin position="185"/>
        <end position="207"/>
    </location>
</feature>
<dbReference type="Proteomes" id="UP000054698">
    <property type="component" value="Unassembled WGS sequence"/>
</dbReference>
<dbReference type="EMBL" id="UASS01000018">
    <property type="protein sequence ID" value="SPX61194.1"/>
    <property type="molecule type" value="Genomic_DNA"/>
</dbReference>
<protein>
    <submittedName>
        <fullName evidence="8">ABC transporter permease</fullName>
    </submittedName>
    <submittedName>
        <fullName evidence="9">ABC transporter, transmembrane permease,permeases of drug/metabolite transporter type</fullName>
    </submittedName>
</protein>
<name>A0A0W0U4F2_9GAMM</name>